<dbReference type="EMBL" id="FNUY01000008">
    <property type="protein sequence ID" value="SEG64611.1"/>
    <property type="molecule type" value="Genomic_DNA"/>
</dbReference>
<accession>A0A1H6BV56</accession>
<organism evidence="1 2">
    <name type="scientific">Bosea lathyri</name>
    <dbReference type="NCBI Taxonomy" id="1036778"/>
    <lineage>
        <taxon>Bacteria</taxon>
        <taxon>Pseudomonadati</taxon>
        <taxon>Pseudomonadota</taxon>
        <taxon>Alphaproteobacteria</taxon>
        <taxon>Hyphomicrobiales</taxon>
        <taxon>Boseaceae</taxon>
        <taxon>Bosea</taxon>
    </lineage>
</organism>
<dbReference type="AlphaFoldDB" id="A0A1H6BV56"/>
<protein>
    <submittedName>
        <fullName evidence="1">Uncharacterized protein</fullName>
    </submittedName>
</protein>
<dbReference type="RefSeq" id="WP_160115834.1">
    <property type="nucleotide sequence ID" value="NZ_FNUY01000008.1"/>
</dbReference>
<dbReference type="Proteomes" id="UP000236743">
    <property type="component" value="Unassembled WGS sequence"/>
</dbReference>
<proteinExistence type="predicted"/>
<keyword evidence="2" id="KW-1185">Reference proteome</keyword>
<sequence length="115" mass="12683">MYSAQNLQSQDKPHDIDWPARAHWSAVALLARSLETNDIPRDASAALLKPQAIGGASRDGLRAFYAHSHGNPTTAGQTAREWADAVNWKPGFYTRINRDRPLMTGNAALSIEETR</sequence>
<evidence type="ECO:0000313" key="1">
    <source>
        <dbReference type="EMBL" id="SEG64611.1"/>
    </source>
</evidence>
<name>A0A1H6BV56_9HYPH</name>
<reference evidence="1 2" key="1">
    <citation type="submission" date="2016-10" db="EMBL/GenBank/DDBJ databases">
        <authorList>
            <person name="de Groot N.N."/>
        </authorList>
    </citation>
    <scope>NUCLEOTIDE SEQUENCE [LARGE SCALE GENOMIC DNA]</scope>
    <source>
        <strain evidence="1 2">DSM 26656</strain>
    </source>
</reference>
<gene>
    <name evidence="1" type="ORF">SAMN04488115_108110</name>
</gene>
<evidence type="ECO:0000313" key="2">
    <source>
        <dbReference type="Proteomes" id="UP000236743"/>
    </source>
</evidence>